<feature type="compositionally biased region" description="Polar residues" evidence="1">
    <location>
        <begin position="104"/>
        <end position="113"/>
    </location>
</feature>
<evidence type="ECO:0000256" key="1">
    <source>
        <dbReference type="SAM" id="MobiDB-lite"/>
    </source>
</evidence>
<proteinExistence type="predicted"/>
<dbReference type="KEGG" id="gaz:Pan241w_29490"/>
<feature type="domain" description="DUF11" evidence="2">
    <location>
        <begin position="478"/>
        <end position="567"/>
    </location>
</feature>
<name>A0A517RG88_9PLAN</name>
<feature type="compositionally biased region" description="Polar residues" evidence="1">
    <location>
        <begin position="47"/>
        <end position="67"/>
    </location>
</feature>
<protein>
    <submittedName>
        <fullName evidence="3">Large cysteine-rich periplasmic protein OmcB</fullName>
    </submittedName>
</protein>
<dbReference type="RefSeq" id="WP_145216775.1">
    <property type="nucleotide sequence ID" value="NZ_CP036269.1"/>
</dbReference>
<feature type="compositionally biased region" description="Basic and acidic residues" evidence="1">
    <location>
        <begin position="208"/>
        <end position="220"/>
    </location>
</feature>
<dbReference type="AlphaFoldDB" id="A0A517RG88"/>
<sequence length="926" mass="99750">MSNVAIKLIAVTGVVGLGVLMFLQAQKGIQSGNIENQIGQLDVLESVDSQSASSQPETSMLPDQTEPQVGEIKIPRDKVPTELSELTAQNATPIKSKSEPPFAPNTTPSSSKIKLTAATEESALDLQDENEFEPEDKNAFTPPAKGLDFREPPALKTPDFDENPFAESAQPATTEKQKAAMTAPLESEFKTGPQFGLDTNFDNTPAPEDTKTKIPPRETISKSAEAVSPFEQEAAPVKPTLSPTPELPTATDNERKSQENPFSGNTSPATKLETDDSPFEIKEGSLPATPKVDSNPFMTVPKAEETPEAKPLATPPAELPTPEVEQEFNPFGNEPAAKPAEPAQPLELKLPESTPPNSANNEEKQANPFSVEPEKTANDSTPAPLETTPQPEPTPAEEPSDVVVIKKRKETAPQEPPLFTIEGKTKAQNTPAPQPIQIAPASEPKPLNLVEGNQPVPQEPAKLSAQQKTQSPKMTIQKVAPPEAILGQPFIYHVLVKNSGTTSAQNVVVEDRIPKGAKLTGTIPRAEQIKDRIIWRLGEMSPGMEKKISIRVIPETAGQIGSVATVNFVTEVASETKITSPKLVIQSDQPGAVKPGEITVVNYTITNSGTGDAKNVYIRSIIPPQFTHPGGDDLEYNIGVIPAGGTKQVQLKLKAIKPGAGKNISSVMGDGNLKAETEVPLKVIGNGEQFLLTRKGPKNRYLGRSGVYENTIANNTEKPIQNISVFESVPPGMKFVTASANGQFDTVRNVVQWDIPELAASEQRVLTVELEPIEVGKLISTVQVVTDNNTKYSANLQSEVTVIGQPLLKVETSELKGPLEVGEKMAMQIQLVNQGSASATNVEFRVKIPNELVFLAAKGPVRYKQAGSYIIFEPAQELPAKQALNFELSFAAQNKGDARVLVQVQSKQMQKPLNQEEAIPVLEKLQ</sequence>
<feature type="compositionally biased region" description="Polar residues" evidence="1">
    <location>
        <begin position="84"/>
        <end position="95"/>
    </location>
</feature>
<dbReference type="PANTHER" id="PTHR34819:SF3">
    <property type="entry name" value="CELL SURFACE PROTEIN"/>
    <property type="match status" value="1"/>
</dbReference>
<feature type="domain" description="DUF11" evidence="2">
    <location>
        <begin position="703"/>
        <end position="801"/>
    </location>
</feature>
<dbReference type="Gene3D" id="2.60.40.10">
    <property type="entry name" value="Immunoglobulins"/>
    <property type="match status" value="2"/>
</dbReference>
<gene>
    <name evidence="3" type="primary">omcB_1</name>
    <name evidence="3" type="ORF">Pan241w_29490</name>
</gene>
<evidence type="ECO:0000313" key="3">
    <source>
        <dbReference type="EMBL" id="QDT42855.1"/>
    </source>
</evidence>
<evidence type="ECO:0000313" key="4">
    <source>
        <dbReference type="Proteomes" id="UP000317171"/>
    </source>
</evidence>
<organism evidence="3 4">
    <name type="scientific">Gimesia alba</name>
    <dbReference type="NCBI Taxonomy" id="2527973"/>
    <lineage>
        <taxon>Bacteria</taxon>
        <taxon>Pseudomonadati</taxon>
        <taxon>Planctomycetota</taxon>
        <taxon>Planctomycetia</taxon>
        <taxon>Planctomycetales</taxon>
        <taxon>Planctomycetaceae</taxon>
        <taxon>Gimesia</taxon>
    </lineage>
</organism>
<dbReference type="InterPro" id="IPR013783">
    <property type="entry name" value="Ig-like_fold"/>
</dbReference>
<reference evidence="3 4" key="1">
    <citation type="submission" date="2019-02" db="EMBL/GenBank/DDBJ databases">
        <title>Deep-cultivation of Planctomycetes and their phenomic and genomic characterization uncovers novel biology.</title>
        <authorList>
            <person name="Wiegand S."/>
            <person name="Jogler M."/>
            <person name="Boedeker C."/>
            <person name="Pinto D."/>
            <person name="Vollmers J."/>
            <person name="Rivas-Marin E."/>
            <person name="Kohn T."/>
            <person name="Peeters S.H."/>
            <person name="Heuer A."/>
            <person name="Rast P."/>
            <person name="Oberbeckmann S."/>
            <person name="Bunk B."/>
            <person name="Jeske O."/>
            <person name="Meyerdierks A."/>
            <person name="Storesund J.E."/>
            <person name="Kallscheuer N."/>
            <person name="Luecker S."/>
            <person name="Lage O.M."/>
            <person name="Pohl T."/>
            <person name="Merkel B.J."/>
            <person name="Hornburger P."/>
            <person name="Mueller R.-W."/>
            <person name="Bruemmer F."/>
            <person name="Labrenz M."/>
            <person name="Spormann A.M."/>
            <person name="Op den Camp H."/>
            <person name="Overmann J."/>
            <person name="Amann R."/>
            <person name="Jetten M.S.M."/>
            <person name="Mascher T."/>
            <person name="Medema M.H."/>
            <person name="Devos D.P."/>
            <person name="Kaster A.-K."/>
            <person name="Ovreas L."/>
            <person name="Rohde M."/>
            <person name="Galperin M.Y."/>
            <person name="Jogler C."/>
        </authorList>
    </citation>
    <scope>NUCLEOTIDE SEQUENCE [LARGE SCALE GENOMIC DNA]</scope>
    <source>
        <strain evidence="3 4">Pan241w</strain>
    </source>
</reference>
<evidence type="ECO:0000259" key="2">
    <source>
        <dbReference type="Pfam" id="PF01345"/>
    </source>
</evidence>
<feature type="compositionally biased region" description="Low complexity" evidence="1">
    <location>
        <begin position="334"/>
        <end position="347"/>
    </location>
</feature>
<feature type="region of interest" description="Disordered" evidence="1">
    <location>
        <begin position="46"/>
        <end position="416"/>
    </location>
</feature>
<keyword evidence="4" id="KW-1185">Reference proteome</keyword>
<dbReference type="Proteomes" id="UP000317171">
    <property type="component" value="Chromosome"/>
</dbReference>
<dbReference type="InterPro" id="IPR001434">
    <property type="entry name" value="OmcB-like_DUF11"/>
</dbReference>
<accession>A0A517RG88</accession>
<feature type="compositionally biased region" description="Acidic residues" evidence="1">
    <location>
        <begin position="122"/>
        <end position="134"/>
    </location>
</feature>
<dbReference type="OrthoDB" id="282600at2"/>
<dbReference type="PANTHER" id="PTHR34819">
    <property type="entry name" value="LARGE CYSTEINE-RICH PERIPLASMIC PROTEIN OMCB"/>
    <property type="match status" value="1"/>
</dbReference>
<feature type="compositionally biased region" description="Polar residues" evidence="1">
    <location>
        <begin position="259"/>
        <end position="269"/>
    </location>
</feature>
<dbReference type="EMBL" id="CP036269">
    <property type="protein sequence ID" value="QDT42855.1"/>
    <property type="molecule type" value="Genomic_DNA"/>
</dbReference>
<dbReference type="InterPro" id="IPR051172">
    <property type="entry name" value="Chlamydia_OmcB"/>
</dbReference>
<dbReference type="InterPro" id="IPR047589">
    <property type="entry name" value="DUF11_rpt"/>
</dbReference>
<dbReference type="NCBIfam" id="TIGR01451">
    <property type="entry name" value="B_ant_repeat"/>
    <property type="match status" value="1"/>
</dbReference>
<dbReference type="Pfam" id="PF01345">
    <property type="entry name" value="DUF11"/>
    <property type="match status" value="2"/>
</dbReference>